<name>A0A3D8REB7_9EURO</name>
<feature type="compositionally biased region" description="Acidic residues" evidence="4">
    <location>
        <begin position="753"/>
        <end position="768"/>
    </location>
</feature>
<keyword evidence="2" id="KW-0238">DNA-binding</keyword>
<evidence type="ECO:0000313" key="7">
    <source>
        <dbReference type="EMBL" id="RDW72320.1"/>
    </source>
</evidence>
<keyword evidence="3" id="KW-0539">Nucleus</keyword>
<feature type="compositionally biased region" description="Acidic residues" evidence="4">
    <location>
        <begin position="499"/>
        <end position="508"/>
    </location>
</feature>
<feature type="compositionally biased region" description="Basic residues" evidence="4">
    <location>
        <begin position="104"/>
        <end position="115"/>
    </location>
</feature>
<protein>
    <submittedName>
        <fullName evidence="7">Uncharacterized protein</fullName>
    </submittedName>
</protein>
<dbReference type="InterPro" id="IPR017930">
    <property type="entry name" value="Myb_dom"/>
</dbReference>
<feature type="compositionally biased region" description="Basic and acidic residues" evidence="4">
    <location>
        <begin position="586"/>
        <end position="596"/>
    </location>
</feature>
<dbReference type="STRING" id="1810919.A0A3D8REB7"/>
<proteinExistence type="predicted"/>
<dbReference type="InterPro" id="IPR009057">
    <property type="entry name" value="Homeodomain-like_sf"/>
</dbReference>
<evidence type="ECO:0000256" key="1">
    <source>
        <dbReference type="ARBA" id="ARBA00004123"/>
    </source>
</evidence>
<feature type="domain" description="Myb-like" evidence="5">
    <location>
        <begin position="277"/>
        <end position="326"/>
    </location>
</feature>
<reference evidence="7 8" key="1">
    <citation type="journal article" date="2018" name="IMA Fungus">
        <title>IMA Genome-F 9: Draft genome sequence of Annulohypoxylon stygium, Aspergillus mulundensis, Berkeleyomyces basicola (syn. Thielaviopsis basicola), Ceratocystis smalleyi, two Cercospora beticola strains, Coleophoma cylindrospora, Fusarium fracticaudum, Phialophora cf. hyalina, and Morchella septimelata.</title>
        <authorList>
            <person name="Wingfield B.D."/>
            <person name="Bills G.F."/>
            <person name="Dong Y."/>
            <person name="Huang W."/>
            <person name="Nel W.J."/>
            <person name="Swalarsk-Parry B.S."/>
            <person name="Vaghefi N."/>
            <person name="Wilken P.M."/>
            <person name="An Z."/>
            <person name="de Beer Z.W."/>
            <person name="De Vos L."/>
            <person name="Chen L."/>
            <person name="Duong T.A."/>
            <person name="Gao Y."/>
            <person name="Hammerbacher A."/>
            <person name="Kikkert J.R."/>
            <person name="Li Y."/>
            <person name="Li H."/>
            <person name="Li K."/>
            <person name="Li Q."/>
            <person name="Liu X."/>
            <person name="Ma X."/>
            <person name="Naidoo K."/>
            <person name="Pethybridge S.J."/>
            <person name="Sun J."/>
            <person name="Steenkamp E.T."/>
            <person name="van der Nest M.A."/>
            <person name="van Wyk S."/>
            <person name="Wingfield M.J."/>
            <person name="Xiong C."/>
            <person name="Yue Q."/>
            <person name="Zhang X."/>
        </authorList>
    </citation>
    <scope>NUCLEOTIDE SEQUENCE [LARGE SCALE GENOMIC DNA]</scope>
    <source>
        <strain evidence="7 8">DSM 5745</strain>
    </source>
</reference>
<evidence type="ECO:0000256" key="2">
    <source>
        <dbReference type="ARBA" id="ARBA00023125"/>
    </source>
</evidence>
<dbReference type="CDD" id="cd00167">
    <property type="entry name" value="SANT"/>
    <property type="match status" value="2"/>
</dbReference>
<dbReference type="InterPro" id="IPR051651">
    <property type="entry name" value="DMTF1_DNA-bind_reg"/>
</dbReference>
<evidence type="ECO:0000256" key="4">
    <source>
        <dbReference type="SAM" id="MobiDB-lite"/>
    </source>
</evidence>
<feature type="domain" description="HTH myb-type" evidence="6">
    <location>
        <begin position="285"/>
        <end position="330"/>
    </location>
</feature>
<feature type="compositionally biased region" description="Acidic residues" evidence="4">
    <location>
        <begin position="610"/>
        <end position="623"/>
    </location>
</feature>
<feature type="compositionally biased region" description="Basic residues" evidence="4">
    <location>
        <begin position="426"/>
        <end position="438"/>
    </location>
</feature>
<dbReference type="OrthoDB" id="39591at2759"/>
<dbReference type="RefSeq" id="XP_026601540.1">
    <property type="nucleotide sequence ID" value="XM_026749508.1"/>
</dbReference>
<keyword evidence="8" id="KW-1185">Reference proteome</keyword>
<dbReference type="Gene3D" id="1.10.10.60">
    <property type="entry name" value="Homeodomain-like"/>
    <property type="match status" value="2"/>
</dbReference>
<feature type="compositionally biased region" description="Acidic residues" evidence="4">
    <location>
        <begin position="642"/>
        <end position="662"/>
    </location>
</feature>
<feature type="compositionally biased region" description="Polar residues" evidence="4">
    <location>
        <begin position="472"/>
        <end position="482"/>
    </location>
</feature>
<feature type="compositionally biased region" description="Polar residues" evidence="4">
    <location>
        <begin position="119"/>
        <end position="162"/>
    </location>
</feature>
<accession>A0A3D8REB7</accession>
<dbReference type="SUPFAM" id="SSF46689">
    <property type="entry name" value="Homeodomain-like"/>
    <property type="match status" value="1"/>
</dbReference>
<dbReference type="PROSITE" id="PS51294">
    <property type="entry name" value="HTH_MYB"/>
    <property type="match status" value="1"/>
</dbReference>
<feature type="compositionally biased region" description="Basic and acidic residues" evidence="4">
    <location>
        <begin position="663"/>
        <end position="679"/>
    </location>
</feature>
<dbReference type="GO" id="GO:0003700">
    <property type="term" value="F:DNA-binding transcription factor activity"/>
    <property type="evidence" value="ECO:0007669"/>
    <property type="project" value="TreeGrafter"/>
</dbReference>
<gene>
    <name evidence="7" type="ORF">DSM5745_07492</name>
</gene>
<dbReference type="GeneID" id="38117862"/>
<dbReference type="GO" id="GO:0000976">
    <property type="term" value="F:transcription cis-regulatory region binding"/>
    <property type="evidence" value="ECO:0007669"/>
    <property type="project" value="TreeGrafter"/>
</dbReference>
<sequence length="768" mass="82932">MGQGASQPVGSEPDGGFPEDSDAQIAPGPPDLPIAVKKNKSPSQQENQSTVQRKRKSSQSSTASLSTPSIVEDSNPLSRRESQPSIKRKRKSSQSGNNPPATSPKRRPGSAKRKRLIDSLSNNNTPAAERINGSTPSDAQNTPRSELGASSTRPPKSLASSVKSKEHQPSPSPVLSVGSSQAKGRLNRTNGVANAKGTTGAFLPDEVTALEDYKVQFCNSHRCPTATFDLMVQHGKEGPFPGPVGVPKRIFWQDIHKILPDRDRRSVYRFMKRHFQASDQKAHDWTEEQEDELVELYQKHGPKFAQIAEILGRGSDDVVQRWKNRLEHRDTMKTGAWSDEEMGLLKAALRAAWSKMKDNGYDVGENIFEMDESLISWSQISSSLEHVRSRQQCADKWRRYKQLAVAPTSQPNSRATSRVRSVTPSTKKRRTHFARNRKSSAYVLNSDEESEPESGSKPTSSTLAHGQGTGSGPQPSKQTSPNEKSRPREETQATPSSDSETESSSDSDSDAKSNAGEDSEPALRAVHKQEASEDTSSDESSDTSSSEEESDNEGEIPTTTSVEPAPAESSKRKRTGSSARGSGTPDGKRVKVKKEPSPTPSAIASHESGGDSESESDSDDESTSSDKDSAVAIKKRASSSESESDSDDDSDSESESESESESDSDRKIAVKNSPDEQKDQALTAIKQSGSSSDSNSSDDSDATDSSDESEDEVDAKVPIIKRESEPAGEALLSPLKQDNDSEDAKTSSTSSSDESDSDSESESSSDSE</sequence>
<dbReference type="PANTHER" id="PTHR46380:SF2">
    <property type="entry name" value="CYCLIN-D-BINDING MYB-LIKE TRANSCRIPTION FACTOR 1"/>
    <property type="match status" value="1"/>
</dbReference>
<dbReference type="AlphaFoldDB" id="A0A3D8REB7"/>
<feature type="compositionally biased region" description="Acidic residues" evidence="4">
    <location>
        <begin position="532"/>
        <end position="554"/>
    </location>
</feature>
<feature type="compositionally biased region" description="Low complexity" evidence="4">
    <location>
        <begin position="58"/>
        <end position="69"/>
    </location>
</feature>
<comment type="subcellular location">
    <subcellularLocation>
        <location evidence="1">Nucleus</location>
    </subcellularLocation>
</comment>
<organism evidence="7 8">
    <name type="scientific">Aspergillus mulundensis</name>
    <dbReference type="NCBI Taxonomy" id="1810919"/>
    <lineage>
        <taxon>Eukaryota</taxon>
        <taxon>Fungi</taxon>
        <taxon>Dikarya</taxon>
        <taxon>Ascomycota</taxon>
        <taxon>Pezizomycotina</taxon>
        <taxon>Eurotiomycetes</taxon>
        <taxon>Eurotiomycetidae</taxon>
        <taxon>Eurotiales</taxon>
        <taxon>Aspergillaceae</taxon>
        <taxon>Aspergillus</taxon>
        <taxon>Aspergillus subgen. Nidulantes</taxon>
    </lineage>
</organism>
<feature type="compositionally biased region" description="Acidic residues" evidence="4">
    <location>
        <begin position="696"/>
        <end position="713"/>
    </location>
</feature>
<comment type="caution">
    <text evidence="7">The sequence shown here is derived from an EMBL/GenBank/DDBJ whole genome shotgun (WGS) entry which is preliminary data.</text>
</comment>
<dbReference type="PANTHER" id="PTHR46380">
    <property type="entry name" value="CYCLIN-D-BINDING MYB-LIKE TRANSCRIPTION FACTOR 1"/>
    <property type="match status" value="1"/>
</dbReference>
<evidence type="ECO:0000313" key="8">
    <source>
        <dbReference type="Proteomes" id="UP000256690"/>
    </source>
</evidence>
<feature type="domain" description="Myb-like" evidence="5">
    <location>
        <begin position="329"/>
        <end position="401"/>
    </location>
</feature>
<feature type="region of interest" description="Disordered" evidence="4">
    <location>
        <begin position="405"/>
        <end position="768"/>
    </location>
</feature>
<dbReference type="InterPro" id="IPR001005">
    <property type="entry name" value="SANT/Myb"/>
</dbReference>
<dbReference type="Proteomes" id="UP000256690">
    <property type="component" value="Unassembled WGS sequence"/>
</dbReference>
<dbReference type="PROSITE" id="PS50090">
    <property type="entry name" value="MYB_LIKE"/>
    <property type="match status" value="2"/>
</dbReference>
<feature type="region of interest" description="Disordered" evidence="4">
    <location>
        <begin position="1"/>
        <end position="199"/>
    </location>
</feature>
<dbReference type="EMBL" id="PVWQ01000009">
    <property type="protein sequence ID" value="RDW72320.1"/>
    <property type="molecule type" value="Genomic_DNA"/>
</dbReference>
<dbReference type="GO" id="GO:0005634">
    <property type="term" value="C:nucleus"/>
    <property type="evidence" value="ECO:0007669"/>
    <property type="project" value="UniProtKB-SubCell"/>
</dbReference>
<feature type="compositionally biased region" description="Polar residues" evidence="4">
    <location>
        <begin position="407"/>
        <end position="425"/>
    </location>
</feature>
<evidence type="ECO:0000256" key="3">
    <source>
        <dbReference type="ARBA" id="ARBA00023242"/>
    </source>
</evidence>
<evidence type="ECO:0000259" key="6">
    <source>
        <dbReference type="PROSITE" id="PS51294"/>
    </source>
</evidence>
<evidence type="ECO:0000259" key="5">
    <source>
        <dbReference type="PROSITE" id="PS50090"/>
    </source>
</evidence>
<dbReference type="SMART" id="SM00717">
    <property type="entry name" value="SANT"/>
    <property type="match status" value="3"/>
</dbReference>
<dbReference type="Pfam" id="PF13921">
    <property type="entry name" value="Myb_DNA-bind_6"/>
    <property type="match status" value="1"/>
</dbReference>